<organism evidence="1 2">
    <name type="scientific">Alternaria gaisen</name>
    <dbReference type="NCBI Taxonomy" id="167740"/>
    <lineage>
        <taxon>Eukaryota</taxon>
        <taxon>Fungi</taxon>
        <taxon>Dikarya</taxon>
        <taxon>Ascomycota</taxon>
        <taxon>Pezizomycotina</taxon>
        <taxon>Dothideomycetes</taxon>
        <taxon>Pleosporomycetidae</taxon>
        <taxon>Pleosporales</taxon>
        <taxon>Pleosporineae</taxon>
        <taxon>Pleosporaceae</taxon>
        <taxon>Alternaria</taxon>
        <taxon>Alternaria sect. Alternaria</taxon>
    </lineage>
</organism>
<proteinExistence type="predicted"/>
<comment type="caution">
    <text evidence="1">The sequence shown here is derived from an EMBL/GenBank/DDBJ whole genome shotgun (WGS) entry which is preliminary data.</text>
</comment>
<sequence length="298" mass="33206">MANAYARQFNTAWDLLDKDECEKCIAEAKKNLSDETMPRYYIIKNCLLIACAANTWEEADDWKAAAEQVYQEALVKATSKSDNNSLEALNELREELDELDEFKKKELVGMTTEQFRAALTLSDAEQEMIDREGEEEMAAWAASHSGACWGLASDDDDKLAVAEDEEADPGDSDELAKAENENEDNGFQGAEAVARAENANEIAAAHILPDRSMRRFVPSPDTTPTTTMPTIVADPPEAPTTTWTTTAPKKFKLCRKKSILSKGRACHAHSFNREQAKQTSRPSVLDMDWTTENNEVKE</sequence>
<dbReference type="Proteomes" id="UP000293547">
    <property type="component" value="Unassembled WGS sequence"/>
</dbReference>
<protein>
    <submittedName>
        <fullName evidence="1">Uncharacterized protein</fullName>
    </submittedName>
</protein>
<evidence type="ECO:0000313" key="1">
    <source>
        <dbReference type="EMBL" id="KAB2102733.1"/>
    </source>
</evidence>
<name>A0ACB6FE70_9PLEO</name>
<gene>
    <name evidence="1" type="ORF">AG0111_0g9215</name>
</gene>
<dbReference type="EMBL" id="PDWZ02000009">
    <property type="protein sequence ID" value="KAB2102733.1"/>
    <property type="molecule type" value="Genomic_DNA"/>
</dbReference>
<evidence type="ECO:0000313" key="2">
    <source>
        <dbReference type="Proteomes" id="UP000293547"/>
    </source>
</evidence>
<keyword evidence="2" id="KW-1185">Reference proteome</keyword>
<accession>A0ACB6FE70</accession>
<reference evidence="1 2" key="1">
    <citation type="journal article" date="2019" name="bioRxiv">
        <title>Genomics, evolutionary history and diagnostics of the Alternaria alternata species group including apple and Asian pear pathotypes.</title>
        <authorList>
            <person name="Armitage A.D."/>
            <person name="Cockerton H.M."/>
            <person name="Sreenivasaprasad S."/>
            <person name="Woodhall J.W."/>
            <person name="Lane C.R."/>
            <person name="Harrison R.J."/>
            <person name="Clarkson J.P."/>
        </authorList>
    </citation>
    <scope>NUCLEOTIDE SEQUENCE [LARGE SCALE GENOMIC DNA]</scope>
    <source>
        <strain evidence="1 2">FERA 650</strain>
    </source>
</reference>